<dbReference type="InterPro" id="IPR004838">
    <property type="entry name" value="NHTrfase_class1_PyrdxlP-BS"/>
</dbReference>
<dbReference type="InterPro" id="IPR015424">
    <property type="entry name" value="PyrdxlP-dep_Trfase"/>
</dbReference>
<dbReference type="InterPro" id="IPR015421">
    <property type="entry name" value="PyrdxlP-dep_Trfase_major"/>
</dbReference>
<dbReference type="RefSeq" id="WP_406786456.1">
    <property type="nucleotide sequence ID" value="NZ_JBJIAA010000003.1"/>
</dbReference>
<organism evidence="6 7">
    <name type="scientific">Clostridium neuense</name>
    <dbReference type="NCBI Taxonomy" id="1728934"/>
    <lineage>
        <taxon>Bacteria</taxon>
        <taxon>Bacillati</taxon>
        <taxon>Bacillota</taxon>
        <taxon>Clostridia</taxon>
        <taxon>Eubacteriales</taxon>
        <taxon>Clostridiaceae</taxon>
        <taxon>Clostridium</taxon>
    </lineage>
</organism>
<dbReference type="Proteomes" id="UP001623592">
    <property type="component" value="Unassembled WGS sequence"/>
</dbReference>
<dbReference type="GO" id="GO:0008483">
    <property type="term" value="F:transaminase activity"/>
    <property type="evidence" value="ECO:0007669"/>
    <property type="project" value="UniProtKB-KW"/>
</dbReference>
<comment type="similarity">
    <text evidence="4">Belongs to the class-I pyridoxal-phosphate-dependent aminotransferase family.</text>
</comment>
<evidence type="ECO:0000256" key="4">
    <source>
        <dbReference type="RuleBase" id="RU000481"/>
    </source>
</evidence>
<dbReference type="PROSITE" id="PS00105">
    <property type="entry name" value="AA_TRANSFER_CLASS_1"/>
    <property type="match status" value="1"/>
</dbReference>
<gene>
    <name evidence="6" type="ORF">ACJDT4_05115</name>
</gene>
<dbReference type="EMBL" id="JBJIAA010000003">
    <property type="protein sequence ID" value="MFL0249793.1"/>
    <property type="molecule type" value="Genomic_DNA"/>
</dbReference>
<dbReference type="Gene3D" id="3.90.1150.10">
    <property type="entry name" value="Aspartate Aminotransferase, domain 1"/>
    <property type="match status" value="1"/>
</dbReference>
<feature type="domain" description="Aminotransferase class I/classII large" evidence="5">
    <location>
        <begin position="31"/>
        <end position="380"/>
    </location>
</feature>
<reference evidence="6 7" key="1">
    <citation type="submission" date="2024-11" db="EMBL/GenBank/DDBJ databases">
        <authorList>
            <person name="Heng Y.C."/>
            <person name="Lim A.C.H."/>
            <person name="Lee J.K.Y."/>
            <person name="Kittelmann S."/>
        </authorList>
    </citation>
    <scope>NUCLEOTIDE SEQUENCE [LARGE SCALE GENOMIC DNA]</scope>
    <source>
        <strain evidence="6 7">WILCCON 0114</strain>
    </source>
</reference>
<comment type="caution">
    <text evidence="6">The sequence shown here is derived from an EMBL/GenBank/DDBJ whole genome shotgun (WGS) entry which is preliminary data.</text>
</comment>
<evidence type="ECO:0000313" key="6">
    <source>
        <dbReference type="EMBL" id="MFL0249793.1"/>
    </source>
</evidence>
<keyword evidence="7" id="KW-1185">Reference proteome</keyword>
<dbReference type="PANTHER" id="PTHR42832">
    <property type="entry name" value="AMINO ACID AMINOTRANSFERASE"/>
    <property type="match status" value="1"/>
</dbReference>
<evidence type="ECO:0000259" key="5">
    <source>
        <dbReference type="Pfam" id="PF00155"/>
    </source>
</evidence>
<evidence type="ECO:0000256" key="1">
    <source>
        <dbReference type="ARBA" id="ARBA00001933"/>
    </source>
</evidence>
<evidence type="ECO:0000256" key="2">
    <source>
        <dbReference type="ARBA" id="ARBA00022576"/>
    </source>
</evidence>
<dbReference type="Gene3D" id="3.40.640.10">
    <property type="entry name" value="Type I PLP-dependent aspartate aminotransferase-like (Major domain)"/>
    <property type="match status" value="1"/>
</dbReference>
<dbReference type="PANTHER" id="PTHR42832:SF3">
    <property type="entry name" value="L-GLUTAMINE--4-(METHYLSULFANYL)-2-OXOBUTANOATE AMINOTRANSFERASE"/>
    <property type="match status" value="1"/>
</dbReference>
<protein>
    <recommendedName>
        <fullName evidence="4">Aminotransferase</fullName>
        <ecNumber evidence="4">2.6.1.-</ecNumber>
    </recommendedName>
</protein>
<dbReference type="Pfam" id="PF00155">
    <property type="entry name" value="Aminotran_1_2"/>
    <property type="match status" value="1"/>
</dbReference>
<evidence type="ECO:0000256" key="3">
    <source>
        <dbReference type="ARBA" id="ARBA00022679"/>
    </source>
</evidence>
<sequence>MNCSRKMEALSSAIFTKLNDKKLELIASGKEVIDFSIGTPDIPPDKKVVEVLQYETGKIENYKYAISDSEELILAVIAWYKKRYKVELEKDEVTSLLGSQSGFAEVALSMIDPGDIVLTQDPGYPIFSVGPYLAGAKIHKMPLLKKNNFLIDFDAIDENVAKKAKMMVVSYPNNPTASTAPREFYEELVCFAKKYDIAVLHDNAYSELVFDGKVGGSFLEIEGAKDIGIEFNSFSKTYSIPGCRIAFAMGNKYMIKQLKTLKSHVDYGMFLPFQKAAIKALSSPSDYIDIVRNTYETRRNLLINGLNKIGWKIDMTAGSMFVWAKIPSKYESSMKFTIDLMEKTGVIVVPGSSFGDEGEGFVRMALVQDEEHILKAIESIKGSDILK</sequence>
<dbReference type="InterPro" id="IPR004839">
    <property type="entry name" value="Aminotransferase_I/II_large"/>
</dbReference>
<dbReference type="EC" id="2.6.1.-" evidence="4"/>
<keyword evidence="2 4" id="KW-0032">Aminotransferase</keyword>
<comment type="cofactor">
    <cofactor evidence="1 4">
        <name>pyridoxal 5'-phosphate</name>
        <dbReference type="ChEBI" id="CHEBI:597326"/>
    </cofactor>
</comment>
<proteinExistence type="inferred from homology"/>
<dbReference type="InterPro" id="IPR015422">
    <property type="entry name" value="PyrdxlP-dep_Trfase_small"/>
</dbReference>
<dbReference type="CDD" id="cd00609">
    <property type="entry name" value="AAT_like"/>
    <property type="match status" value="1"/>
</dbReference>
<dbReference type="InterPro" id="IPR050881">
    <property type="entry name" value="LL-DAP_aminotransferase"/>
</dbReference>
<accession>A0ABW8TBC2</accession>
<keyword evidence="3 4" id="KW-0808">Transferase</keyword>
<evidence type="ECO:0000313" key="7">
    <source>
        <dbReference type="Proteomes" id="UP001623592"/>
    </source>
</evidence>
<name>A0ABW8TBC2_9CLOT</name>
<dbReference type="SUPFAM" id="SSF53383">
    <property type="entry name" value="PLP-dependent transferases"/>
    <property type="match status" value="1"/>
</dbReference>